<dbReference type="STRING" id="930152.SAMN05216565_103481"/>
<gene>
    <name evidence="1" type="ORF">SAMN05216565_103481</name>
</gene>
<dbReference type="Proteomes" id="UP000199159">
    <property type="component" value="Unassembled WGS sequence"/>
</dbReference>
<dbReference type="RefSeq" id="WP_090852566.1">
    <property type="nucleotide sequence ID" value="NZ_FNJU01000003.1"/>
</dbReference>
<reference evidence="2" key="1">
    <citation type="submission" date="2016-10" db="EMBL/GenBank/DDBJ databases">
        <authorList>
            <person name="Varghese N."/>
            <person name="Submissions S."/>
        </authorList>
    </citation>
    <scope>NUCLEOTIDE SEQUENCE [LARGE SCALE GENOMIC DNA]</scope>
    <source>
        <strain evidence="2">IBRC-M10078</strain>
    </source>
</reference>
<organism evidence="1 2">
    <name type="scientific">Litchfieldia salsa</name>
    <dbReference type="NCBI Taxonomy" id="930152"/>
    <lineage>
        <taxon>Bacteria</taxon>
        <taxon>Bacillati</taxon>
        <taxon>Bacillota</taxon>
        <taxon>Bacilli</taxon>
        <taxon>Bacillales</taxon>
        <taxon>Bacillaceae</taxon>
        <taxon>Litchfieldia</taxon>
    </lineage>
</organism>
<evidence type="ECO:0000313" key="2">
    <source>
        <dbReference type="Proteomes" id="UP000199159"/>
    </source>
</evidence>
<name>A0A1H0TF30_9BACI</name>
<dbReference type="EMBL" id="FNJU01000003">
    <property type="protein sequence ID" value="SDP52604.1"/>
    <property type="molecule type" value="Genomic_DNA"/>
</dbReference>
<dbReference type="OrthoDB" id="2382008at2"/>
<proteinExistence type="predicted"/>
<evidence type="ECO:0008006" key="3">
    <source>
        <dbReference type="Google" id="ProtNLM"/>
    </source>
</evidence>
<evidence type="ECO:0000313" key="1">
    <source>
        <dbReference type="EMBL" id="SDP52604.1"/>
    </source>
</evidence>
<keyword evidence="2" id="KW-1185">Reference proteome</keyword>
<protein>
    <recommendedName>
        <fullName evidence="3">DNA alkylation repair protein</fullName>
    </recommendedName>
</protein>
<dbReference type="AlphaFoldDB" id="A0A1H0TF30"/>
<sequence length="80" mass="9014">MSNAYLCPNCKTNRTRFNIIQQVAKAVKVDKVTGDILEEFGEDIGPLHMPYRGPSYKVQCGVCGLVEDEISFIKRAQNHQ</sequence>
<accession>A0A1H0TF30</accession>